<evidence type="ECO:0000259" key="1">
    <source>
        <dbReference type="Pfam" id="PF14229"/>
    </source>
</evidence>
<dbReference type="Proteomes" id="UP000886162">
    <property type="component" value="Unassembled WGS sequence"/>
</dbReference>
<comment type="caution">
    <text evidence="2">The sequence shown here is derived from an EMBL/GenBank/DDBJ whole genome shotgun (WGS) entry which is preliminary data.</text>
</comment>
<sequence>TYRSGTGLAGNLPVGSSFKPIRPHRLVNRVRQPLAATGGNDRENIESLRENAPATLLTLERAVSLDDFAWLAMAQSSVWQAHAFSRPTGLGRNVKVEVVVVPAGGGELGTLGATLKEFLVAHAPPEVEVTVLPYAPRSFALEVLLSVDAAAYNPDVVATAVENALQEAFSLRRRKLGQDLFLSEVYQVVEWVTGVEHSVAIINGDRSLRRVAAGEPEVLTLGSLVVTVEDKTQPVSGTVDRDAEAPTTTKPRLVGRRDLTAIQGVGSRYAALLRAAGVHTINDLARIDPAALVTKDLSEVWLWEFRTKAEVVTGLLLGQSRFAPLLGRSARELVMSPAIELARLTGETHVAVEELQSRLRLLQIALDEEVFTTVTLRELVTELN</sequence>
<name>A0A831PJQ7_9BACT</name>
<gene>
    <name evidence="2" type="ORF">ENN94_03115</name>
</gene>
<evidence type="ECO:0000313" key="2">
    <source>
        <dbReference type="EMBL" id="HDR46671.1"/>
    </source>
</evidence>
<feature type="domain" description="DUF4332" evidence="1">
    <location>
        <begin position="252"/>
        <end position="295"/>
    </location>
</feature>
<dbReference type="Gene3D" id="1.10.150.20">
    <property type="entry name" value="5' to 3' exonuclease, C-terminal subdomain"/>
    <property type="match status" value="1"/>
</dbReference>
<dbReference type="AlphaFoldDB" id="A0A831PJQ7"/>
<dbReference type="EMBL" id="DSDO01000214">
    <property type="protein sequence ID" value="HDR46671.1"/>
    <property type="molecule type" value="Genomic_DNA"/>
</dbReference>
<organism evidence="2">
    <name type="scientific">Geoalkalibacter subterraneus</name>
    <dbReference type="NCBI Taxonomy" id="483547"/>
    <lineage>
        <taxon>Bacteria</taxon>
        <taxon>Pseudomonadati</taxon>
        <taxon>Thermodesulfobacteriota</taxon>
        <taxon>Desulfuromonadia</taxon>
        <taxon>Desulfuromonadales</taxon>
        <taxon>Geoalkalibacteraceae</taxon>
        <taxon>Geoalkalibacter</taxon>
    </lineage>
</organism>
<accession>A0A831PJQ7</accession>
<proteinExistence type="predicted"/>
<dbReference type="InterPro" id="IPR025567">
    <property type="entry name" value="DUF4332"/>
</dbReference>
<feature type="non-terminal residue" evidence="2">
    <location>
        <position position="1"/>
    </location>
</feature>
<protein>
    <submittedName>
        <fullName evidence="2">DUF4332 domain-containing protein</fullName>
    </submittedName>
</protein>
<dbReference type="Pfam" id="PF14229">
    <property type="entry name" value="DUF4332"/>
    <property type="match status" value="1"/>
</dbReference>
<reference evidence="2" key="1">
    <citation type="journal article" date="2020" name="mSystems">
        <title>Genome- and Community-Level Interaction Insights into Carbon Utilization and Element Cycling Functions of Hydrothermarchaeota in Hydrothermal Sediment.</title>
        <authorList>
            <person name="Zhou Z."/>
            <person name="Liu Y."/>
            <person name="Xu W."/>
            <person name="Pan J."/>
            <person name="Luo Z.H."/>
            <person name="Li M."/>
        </authorList>
    </citation>
    <scope>NUCLEOTIDE SEQUENCE [LARGE SCALE GENOMIC DNA]</scope>
    <source>
        <strain evidence="2">SpSt-1220</strain>
    </source>
</reference>